<sequence>MSAPIVRRPSSLLEVRAFAWHPDEATMTVLSAAPPLPPALIYADSRCACGRQLLDATDSPQSGHDGRRVVTWRGAIYGSAKCAEADYYAGQDDREVPGVRVSPVPPAGLVDATRVPVIVPFDATDPAVHLAQLAEVTRRLLALDTGAGSFYEAEQIRVDAERILAAIGGAA</sequence>
<dbReference type="RefSeq" id="WP_307248428.1">
    <property type="nucleotide sequence ID" value="NZ_JAUSUZ010000001.1"/>
</dbReference>
<dbReference type="EMBL" id="JAUSUZ010000001">
    <property type="protein sequence ID" value="MDQ0371546.1"/>
    <property type="molecule type" value="Genomic_DNA"/>
</dbReference>
<evidence type="ECO:0000313" key="1">
    <source>
        <dbReference type="EMBL" id="MDQ0371546.1"/>
    </source>
</evidence>
<protein>
    <submittedName>
        <fullName evidence="1">Uncharacterized protein</fullName>
    </submittedName>
</protein>
<evidence type="ECO:0000313" key="2">
    <source>
        <dbReference type="Proteomes" id="UP001240236"/>
    </source>
</evidence>
<comment type="caution">
    <text evidence="1">The sequence shown here is derived from an EMBL/GenBank/DDBJ whole genome shotgun (WGS) entry which is preliminary data.</text>
</comment>
<dbReference type="AlphaFoldDB" id="A0AAE3W8Q2"/>
<accession>A0AAE3W8Q2</accession>
<dbReference type="Proteomes" id="UP001240236">
    <property type="component" value="Unassembled WGS sequence"/>
</dbReference>
<name>A0AAE3W8Q2_9ACTN</name>
<reference evidence="1 2" key="1">
    <citation type="submission" date="2023-07" db="EMBL/GenBank/DDBJ databases">
        <title>Sequencing the genomes of 1000 actinobacteria strains.</title>
        <authorList>
            <person name="Klenk H.-P."/>
        </authorList>
    </citation>
    <scope>NUCLEOTIDE SEQUENCE [LARGE SCALE GENOMIC DNA]</scope>
    <source>
        <strain evidence="1 2">DSM 44709</strain>
    </source>
</reference>
<organism evidence="1 2">
    <name type="scientific">Catenuloplanes indicus</name>
    <dbReference type="NCBI Taxonomy" id="137267"/>
    <lineage>
        <taxon>Bacteria</taxon>
        <taxon>Bacillati</taxon>
        <taxon>Actinomycetota</taxon>
        <taxon>Actinomycetes</taxon>
        <taxon>Micromonosporales</taxon>
        <taxon>Micromonosporaceae</taxon>
        <taxon>Catenuloplanes</taxon>
    </lineage>
</organism>
<keyword evidence="2" id="KW-1185">Reference proteome</keyword>
<gene>
    <name evidence="1" type="ORF">J2S42_008215</name>
</gene>
<proteinExistence type="predicted"/>